<dbReference type="Proteomes" id="UP000053593">
    <property type="component" value="Unassembled WGS sequence"/>
</dbReference>
<gene>
    <name evidence="2" type="ORF">GYMLUDRAFT_246950</name>
</gene>
<keyword evidence="3" id="KW-1185">Reference proteome</keyword>
<proteinExistence type="predicted"/>
<accession>A0A0D0C578</accession>
<dbReference type="OrthoDB" id="10255969at2759"/>
<name>A0A0D0C578_9AGAR</name>
<dbReference type="EMBL" id="KN834790">
    <property type="protein sequence ID" value="KIK57609.1"/>
    <property type="molecule type" value="Genomic_DNA"/>
</dbReference>
<dbReference type="AlphaFoldDB" id="A0A0D0C578"/>
<sequence length="130" mass="14205">MPKIPKPFVRCFGHGKHIQPLFPDLAWKVKEGESWAVAGSGGGGEKAIVFNTLFGHYRISPHPPPPGGLFPFLHLTGPDPYSEVSIRGTALFKKPNLPSDKPCSQNPETIPPLQMPYEDPAKDSDPEPII</sequence>
<evidence type="ECO:0000313" key="2">
    <source>
        <dbReference type="EMBL" id="KIK57609.1"/>
    </source>
</evidence>
<dbReference type="HOGENOM" id="CLU_1938405_0_0_1"/>
<feature type="region of interest" description="Disordered" evidence="1">
    <location>
        <begin position="93"/>
        <end position="130"/>
    </location>
</feature>
<feature type="compositionally biased region" description="Basic and acidic residues" evidence="1">
    <location>
        <begin position="119"/>
        <end position="130"/>
    </location>
</feature>
<evidence type="ECO:0000256" key="1">
    <source>
        <dbReference type="SAM" id="MobiDB-lite"/>
    </source>
</evidence>
<protein>
    <submittedName>
        <fullName evidence="2">Uncharacterized protein</fullName>
    </submittedName>
</protein>
<reference evidence="2 3" key="1">
    <citation type="submission" date="2014-04" db="EMBL/GenBank/DDBJ databases">
        <title>Evolutionary Origins and Diversification of the Mycorrhizal Mutualists.</title>
        <authorList>
            <consortium name="DOE Joint Genome Institute"/>
            <consortium name="Mycorrhizal Genomics Consortium"/>
            <person name="Kohler A."/>
            <person name="Kuo A."/>
            <person name="Nagy L.G."/>
            <person name="Floudas D."/>
            <person name="Copeland A."/>
            <person name="Barry K.W."/>
            <person name="Cichocki N."/>
            <person name="Veneault-Fourrey C."/>
            <person name="LaButti K."/>
            <person name="Lindquist E.A."/>
            <person name="Lipzen A."/>
            <person name="Lundell T."/>
            <person name="Morin E."/>
            <person name="Murat C."/>
            <person name="Riley R."/>
            <person name="Ohm R."/>
            <person name="Sun H."/>
            <person name="Tunlid A."/>
            <person name="Henrissat B."/>
            <person name="Grigoriev I.V."/>
            <person name="Hibbett D.S."/>
            <person name="Martin F."/>
        </authorList>
    </citation>
    <scope>NUCLEOTIDE SEQUENCE [LARGE SCALE GENOMIC DNA]</scope>
    <source>
        <strain evidence="2 3">FD-317 M1</strain>
    </source>
</reference>
<organism evidence="2 3">
    <name type="scientific">Collybiopsis luxurians FD-317 M1</name>
    <dbReference type="NCBI Taxonomy" id="944289"/>
    <lineage>
        <taxon>Eukaryota</taxon>
        <taxon>Fungi</taxon>
        <taxon>Dikarya</taxon>
        <taxon>Basidiomycota</taxon>
        <taxon>Agaricomycotina</taxon>
        <taxon>Agaricomycetes</taxon>
        <taxon>Agaricomycetidae</taxon>
        <taxon>Agaricales</taxon>
        <taxon>Marasmiineae</taxon>
        <taxon>Omphalotaceae</taxon>
        <taxon>Collybiopsis</taxon>
        <taxon>Collybiopsis luxurians</taxon>
    </lineage>
</organism>
<evidence type="ECO:0000313" key="3">
    <source>
        <dbReference type="Proteomes" id="UP000053593"/>
    </source>
</evidence>